<proteinExistence type="predicted"/>
<sequence length="636" mass="72174">MKLYHILRSEGKGVYNDKCEGVLKCLTHDFPTFATGWLEYARVLASRGDNHGVLHLLMEATIHCKYNDSIIIRAISAADKINNISIARSIISTCVHWPIEKLWKIFIEGANLELKYGHPHASRRILRYLIAHYPRCGPAYVDAVRVEEEHGSIDDAIMLVQEGLSNNPKYSPLWVVCMKLFTKVFHVQGHIHVLRSVIALCQREGPSEVLWKMYFILGESLWESDSAVLREDAMFCWKKAFQCCVDGLKWKVLLLQARYIMKDPRGLQDIHTSLTLAAQAVKLSGRRSFHPCVVGLMRLYECAGMVDDSFSICEAATHSKDNTEFEQKKAEYFRTTSSIAHAADALFSPMLDVGAKQDFKINWKMVLEKVLLCRRQCKLDIALKITRSHALSQNGRLWAVRISLMQPHGEREHVVAASEGVRTCPKSGEAWVEMARVRMNPLYSSCFSLDEAAKALEYAMLFTEQYGDVFIELLRLYTIRYGRCPDKTLIDSVCGMVSAAKPNYGRCWQFCKLHPDETCVDTLMNGLYAIVEGVVVYKFLYIYAQRRRRALVEVEKRLGNGINEYPSTEAAARACGIHLPKRLPNNPEYLSRIGGVFAFNTALSRLDVRLSALDEGERLRRILDGDGGYLNQINGI</sequence>
<dbReference type="SUPFAM" id="SSF48452">
    <property type="entry name" value="TPR-like"/>
    <property type="match status" value="1"/>
</dbReference>
<dbReference type="EMBL" id="BQXS01013869">
    <property type="protein sequence ID" value="GKT29890.1"/>
    <property type="molecule type" value="Genomic_DNA"/>
</dbReference>
<keyword evidence="1" id="KW-0677">Repeat</keyword>
<reference evidence="2" key="1">
    <citation type="submission" date="2022-03" db="EMBL/GenBank/DDBJ databases">
        <title>Draft genome sequence of Aduncisulcus paluster, a free-living microaerophilic Fornicata.</title>
        <authorList>
            <person name="Yuyama I."/>
            <person name="Kume K."/>
            <person name="Tamura T."/>
            <person name="Inagaki Y."/>
            <person name="Hashimoto T."/>
        </authorList>
    </citation>
    <scope>NUCLEOTIDE SEQUENCE</scope>
    <source>
        <strain evidence="2">NY0171</strain>
    </source>
</reference>
<dbReference type="PANTHER" id="PTHR11246">
    <property type="entry name" value="PRE-MRNA SPLICING FACTOR"/>
    <property type="match status" value="1"/>
</dbReference>
<evidence type="ECO:0000313" key="2">
    <source>
        <dbReference type="EMBL" id="GKT29890.1"/>
    </source>
</evidence>
<organism evidence="2 3">
    <name type="scientific">Aduncisulcus paluster</name>
    <dbReference type="NCBI Taxonomy" id="2918883"/>
    <lineage>
        <taxon>Eukaryota</taxon>
        <taxon>Metamonada</taxon>
        <taxon>Carpediemonas-like organisms</taxon>
        <taxon>Aduncisulcus</taxon>
    </lineage>
</organism>
<dbReference type="Gene3D" id="1.25.40.10">
    <property type="entry name" value="Tetratricopeptide repeat domain"/>
    <property type="match status" value="1"/>
</dbReference>
<keyword evidence="3" id="KW-1185">Reference proteome</keyword>
<dbReference type="Proteomes" id="UP001057375">
    <property type="component" value="Unassembled WGS sequence"/>
</dbReference>
<accession>A0ABQ5KG62</accession>
<dbReference type="InterPro" id="IPR011990">
    <property type="entry name" value="TPR-like_helical_dom_sf"/>
</dbReference>
<comment type="caution">
    <text evidence="2">The sequence shown here is derived from an EMBL/GenBank/DDBJ whole genome shotgun (WGS) entry which is preliminary data.</text>
</comment>
<protein>
    <submittedName>
        <fullName evidence="2">Pre-mRNA-splicing factor Syf1-like protein</fullName>
    </submittedName>
</protein>
<gene>
    <name evidence="2" type="ORF">ADUPG1_014260</name>
</gene>
<dbReference type="PANTHER" id="PTHR11246:SF20">
    <property type="entry name" value="TPR-CONTAINING PROTEIN DDB_G0280363"/>
    <property type="match status" value="1"/>
</dbReference>
<evidence type="ECO:0000256" key="1">
    <source>
        <dbReference type="ARBA" id="ARBA00022737"/>
    </source>
</evidence>
<evidence type="ECO:0000313" key="3">
    <source>
        <dbReference type="Proteomes" id="UP001057375"/>
    </source>
</evidence>
<dbReference type="InterPro" id="IPR045075">
    <property type="entry name" value="Syf1-like"/>
</dbReference>
<name>A0ABQ5KG62_9EUKA</name>